<dbReference type="RefSeq" id="WP_188795281.1">
    <property type="nucleotide sequence ID" value="NZ_BMJA01000002.1"/>
</dbReference>
<dbReference type="Proteomes" id="UP000620046">
    <property type="component" value="Unassembled WGS sequence"/>
</dbReference>
<evidence type="ECO:0000313" key="1">
    <source>
        <dbReference type="EMBL" id="GGA39861.1"/>
    </source>
</evidence>
<sequence length="91" mass="10646">MKNAYLYAYSLKNVSQDEISDFFDKIEGIDDWFYCIPNTIFLVGSVPARMLSQLVLQQFGSHRHFITLISKKARAGWLPKEYWPRIPSKSE</sequence>
<gene>
    <name evidence="1" type="ORF">GCM10010981_31400</name>
</gene>
<organism evidence="1 2">
    <name type="scientific">Dyella nitratireducens</name>
    <dbReference type="NCBI Taxonomy" id="1849580"/>
    <lineage>
        <taxon>Bacteria</taxon>
        <taxon>Pseudomonadati</taxon>
        <taxon>Pseudomonadota</taxon>
        <taxon>Gammaproteobacteria</taxon>
        <taxon>Lysobacterales</taxon>
        <taxon>Rhodanobacteraceae</taxon>
        <taxon>Dyella</taxon>
    </lineage>
</organism>
<dbReference type="EMBL" id="BMJA01000002">
    <property type="protein sequence ID" value="GGA39861.1"/>
    <property type="molecule type" value="Genomic_DNA"/>
</dbReference>
<comment type="caution">
    <text evidence="1">The sequence shown here is derived from an EMBL/GenBank/DDBJ whole genome shotgun (WGS) entry which is preliminary data.</text>
</comment>
<accession>A0ABQ1GAB9</accession>
<reference evidence="2" key="1">
    <citation type="journal article" date="2019" name="Int. J. Syst. Evol. Microbiol.">
        <title>The Global Catalogue of Microorganisms (GCM) 10K type strain sequencing project: providing services to taxonomists for standard genome sequencing and annotation.</title>
        <authorList>
            <consortium name="The Broad Institute Genomics Platform"/>
            <consortium name="The Broad Institute Genome Sequencing Center for Infectious Disease"/>
            <person name="Wu L."/>
            <person name="Ma J."/>
        </authorList>
    </citation>
    <scope>NUCLEOTIDE SEQUENCE [LARGE SCALE GENOMIC DNA]</scope>
    <source>
        <strain evidence="2">CGMCC 1.15439</strain>
    </source>
</reference>
<keyword evidence="2" id="KW-1185">Reference proteome</keyword>
<protein>
    <submittedName>
        <fullName evidence="1">Uncharacterized protein</fullName>
    </submittedName>
</protein>
<proteinExistence type="predicted"/>
<name>A0ABQ1GAB9_9GAMM</name>
<evidence type="ECO:0000313" key="2">
    <source>
        <dbReference type="Proteomes" id="UP000620046"/>
    </source>
</evidence>